<dbReference type="OrthoDB" id="5168947at2759"/>
<accession>A0A4Q4TB20</accession>
<feature type="chain" id="PRO_5020802661" evidence="1">
    <location>
        <begin position="19"/>
        <end position="73"/>
    </location>
</feature>
<keyword evidence="3" id="KW-1185">Reference proteome</keyword>
<keyword evidence="1" id="KW-0732">Signal</keyword>
<evidence type="ECO:0000313" key="3">
    <source>
        <dbReference type="Proteomes" id="UP000293360"/>
    </source>
</evidence>
<dbReference type="EMBL" id="QJNU01000240">
    <property type="protein sequence ID" value="RYP03831.1"/>
    <property type="molecule type" value="Genomic_DNA"/>
</dbReference>
<comment type="caution">
    <text evidence="2">The sequence shown here is derived from an EMBL/GenBank/DDBJ whole genome shotgun (WGS) entry which is preliminary data.</text>
</comment>
<proteinExistence type="predicted"/>
<organism evidence="2 3">
    <name type="scientific">Monosporascus ibericus</name>
    <dbReference type="NCBI Taxonomy" id="155417"/>
    <lineage>
        <taxon>Eukaryota</taxon>
        <taxon>Fungi</taxon>
        <taxon>Dikarya</taxon>
        <taxon>Ascomycota</taxon>
        <taxon>Pezizomycotina</taxon>
        <taxon>Sordariomycetes</taxon>
        <taxon>Xylariomycetidae</taxon>
        <taxon>Xylariales</taxon>
        <taxon>Xylariales incertae sedis</taxon>
        <taxon>Monosporascus</taxon>
    </lineage>
</organism>
<feature type="signal peptide" evidence="1">
    <location>
        <begin position="1"/>
        <end position="18"/>
    </location>
</feature>
<gene>
    <name evidence="2" type="ORF">DL764_004881</name>
</gene>
<evidence type="ECO:0000313" key="2">
    <source>
        <dbReference type="EMBL" id="RYP03831.1"/>
    </source>
</evidence>
<dbReference type="Proteomes" id="UP000293360">
    <property type="component" value="Unassembled WGS sequence"/>
</dbReference>
<reference evidence="2 3" key="1">
    <citation type="submission" date="2018-06" db="EMBL/GenBank/DDBJ databases">
        <title>Complete Genomes of Monosporascus.</title>
        <authorList>
            <person name="Robinson A.J."/>
            <person name="Natvig D.O."/>
        </authorList>
    </citation>
    <scope>NUCLEOTIDE SEQUENCE [LARGE SCALE GENOMIC DNA]</scope>
    <source>
        <strain evidence="2 3">CBS 110550</strain>
    </source>
</reference>
<name>A0A4Q4TB20_9PEZI</name>
<sequence>MYFTRVLAALGLLAAAQAQSCTPGQFGCGNNPVPGGQDGSLYVCNGSGDWQLSAVCGGPTCCRLNGGNANCIC</sequence>
<protein>
    <submittedName>
        <fullName evidence="2">Uncharacterized protein</fullName>
    </submittedName>
</protein>
<dbReference type="AlphaFoldDB" id="A0A4Q4TB20"/>
<evidence type="ECO:0000256" key="1">
    <source>
        <dbReference type="SAM" id="SignalP"/>
    </source>
</evidence>